<name>A0AAN6IE92_9EURO</name>
<organism evidence="2 3">
    <name type="scientific">Exophiala viscosa</name>
    <dbReference type="NCBI Taxonomy" id="2486360"/>
    <lineage>
        <taxon>Eukaryota</taxon>
        <taxon>Fungi</taxon>
        <taxon>Dikarya</taxon>
        <taxon>Ascomycota</taxon>
        <taxon>Pezizomycotina</taxon>
        <taxon>Eurotiomycetes</taxon>
        <taxon>Chaetothyriomycetidae</taxon>
        <taxon>Chaetothyriales</taxon>
        <taxon>Herpotrichiellaceae</taxon>
        <taxon>Exophiala</taxon>
    </lineage>
</organism>
<keyword evidence="1" id="KW-0812">Transmembrane</keyword>
<dbReference type="Proteomes" id="UP001203852">
    <property type="component" value="Unassembled WGS sequence"/>
</dbReference>
<keyword evidence="1" id="KW-0472">Membrane</keyword>
<reference evidence="2" key="1">
    <citation type="journal article" date="2022" name="bioRxiv">
        <title>Deciphering the potential niche of two novel black yeast fungi from a biological soil crust based on their genomes, phenotypes, and melanin regulation.</title>
        <authorList>
            <consortium name="DOE Joint Genome Institute"/>
            <person name="Carr E.C."/>
            <person name="Barton Q."/>
            <person name="Grambo S."/>
            <person name="Sullivan M."/>
            <person name="Renfro C.M."/>
            <person name="Kuo A."/>
            <person name="Pangilinan J."/>
            <person name="Lipzen A."/>
            <person name="Keymanesh K."/>
            <person name="Savage E."/>
            <person name="Barry K."/>
            <person name="Grigoriev I.V."/>
            <person name="Riekhof W.R."/>
            <person name="Harris S.S."/>
        </authorList>
    </citation>
    <scope>NUCLEOTIDE SEQUENCE</scope>
    <source>
        <strain evidence="2">JF 03-4F</strain>
    </source>
</reference>
<dbReference type="AlphaFoldDB" id="A0AAN6IE92"/>
<evidence type="ECO:0000256" key="1">
    <source>
        <dbReference type="SAM" id="Phobius"/>
    </source>
</evidence>
<gene>
    <name evidence="2" type="ORF">EDD36DRAFT_219708</name>
</gene>
<sequence length="179" mass="18850">MRGWPPQTHSHIRPIPSKAVTMASRRFSPVASILLLLSILATMTSASAIYSPVNLSFLIPRQQQTNTTCSEYSTIANLSIVGANSTYRAAFLAASPQGGDPARAPLDTAEKELPDLQFDTALNTECGNLTEIAIKGAATNFTNGVVLQFMINSAVPLGASASGIAMIAGIVVVMVMEIL</sequence>
<keyword evidence="1" id="KW-1133">Transmembrane helix</keyword>
<protein>
    <submittedName>
        <fullName evidence="2">Uncharacterized protein</fullName>
    </submittedName>
</protein>
<evidence type="ECO:0000313" key="3">
    <source>
        <dbReference type="Proteomes" id="UP001203852"/>
    </source>
</evidence>
<feature type="transmembrane region" description="Helical" evidence="1">
    <location>
        <begin position="157"/>
        <end position="176"/>
    </location>
</feature>
<evidence type="ECO:0000313" key="2">
    <source>
        <dbReference type="EMBL" id="KAI1614198.1"/>
    </source>
</evidence>
<keyword evidence="3" id="KW-1185">Reference proteome</keyword>
<accession>A0AAN6IE92</accession>
<dbReference type="EMBL" id="MU404353">
    <property type="protein sequence ID" value="KAI1614198.1"/>
    <property type="molecule type" value="Genomic_DNA"/>
</dbReference>
<comment type="caution">
    <text evidence="2">The sequence shown here is derived from an EMBL/GenBank/DDBJ whole genome shotgun (WGS) entry which is preliminary data.</text>
</comment>
<proteinExistence type="predicted"/>